<dbReference type="AlphaFoldDB" id="A0A1F5ECV0"/>
<keyword evidence="1" id="KW-0812">Transmembrane</keyword>
<comment type="caution">
    <text evidence="2">The sequence shown here is derived from an EMBL/GenBank/DDBJ whole genome shotgun (WGS) entry which is preliminary data.</text>
</comment>
<feature type="transmembrane region" description="Helical" evidence="1">
    <location>
        <begin position="124"/>
        <end position="145"/>
    </location>
</feature>
<gene>
    <name evidence="2" type="ORF">A3A71_03500</name>
</gene>
<evidence type="ECO:0000256" key="1">
    <source>
        <dbReference type="SAM" id="Phobius"/>
    </source>
</evidence>
<name>A0A1F5ECV0_9BACT</name>
<reference evidence="2 3" key="1">
    <citation type="journal article" date="2016" name="Nat. Commun.">
        <title>Thousands of microbial genomes shed light on interconnected biogeochemical processes in an aquifer system.</title>
        <authorList>
            <person name="Anantharaman K."/>
            <person name="Brown C.T."/>
            <person name="Hug L.A."/>
            <person name="Sharon I."/>
            <person name="Castelle C.J."/>
            <person name="Probst A.J."/>
            <person name="Thomas B.C."/>
            <person name="Singh A."/>
            <person name="Wilkins M.J."/>
            <person name="Karaoz U."/>
            <person name="Brodie E.L."/>
            <person name="Williams K.H."/>
            <person name="Hubbard S.S."/>
            <person name="Banfield J.F."/>
        </authorList>
    </citation>
    <scope>NUCLEOTIDE SEQUENCE [LARGE SCALE GENOMIC DNA]</scope>
</reference>
<evidence type="ECO:0008006" key="4">
    <source>
        <dbReference type="Google" id="ProtNLM"/>
    </source>
</evidence>
<dbReference type="EMBL" id="MEZX01000001">
    <property type="protein sequence ID" value="OGD65120.1"/>
    <property type="molecule type" value="Genomic_DNA"/>
</dbReference>
<feature type="transmembrane region" description="Helical" evidence="1">
    <location>
        <begin position="99"/>
        <end position="118"/>
    </location>
</feature>
<feature type="transmembrane region" description="Helical" evidence="1">
    <location>
        <begin position="68"/>
        <end position="87"/>
    </location>
</feature>
<organism evidence="2 3">
    <name type="scientific">Candidatus Berkelbacteria bacterium RIFCSPLOWO2_01_FULL_50_28</name>
    <dbReference type="NCBI Taxonomy" id="1797471"/>
    <lineage>
        <taxon>Bacteria</taxon>
        <taxon>Candidatus Berkelbacteria</taxon>
    </lineage>
</organism>
<evidence type="ECO:0000313" key="2">
    <source>
        <dbReference type="EMBL" id="OGD65120.1"/>
    </source>
</evidence>
<proteinExistence type="predicted"/>
<accession>A0A1F5ECV0</accession>
<keyword evidence="1" id="KW-1133">Transmembrane helix</keyword>
<sequence>MTTIVQAIFGLLLVLLSVGPVGHHLMLGTGGPDLIIVGLWATIWFLDLGAGIRLALICGILLDLLQFSPFGLWTLTFSVLVFALDFFRRRFLSVASLPHALAALLVMSVLSQSLFSLLSRQYDLRYSLIVILSNLILGAIVYYAAATRWKLFVWWSGERL</sequence>
<evidence type="ECO:0000313" key="3">
    <source>
        <dbReference type="Proteomes" id="UP000177481"/>
    </source>
</evidence>
<feature type="transmembrane region" description="Helical" evidence="1">
    <location>
        <begin position="34"/>
        <end position="62"/>
    </location>
</feature>
<dbReference type="STRING" id="1797471.A3A71_03500"/>
<protein>
    <recommendedName>
        <fullName evidence="4">Rod shape-determining protein MreD</fullName>
    </recommendedName>
</protein>
<keyword evidence="1" id="KW-0472">Membrane</keyword>
<feature type="transmembrane region" description="Helical" evidence="1">
    <location>
        <begin position="6"/>
        <end position="27"/>
    </location>
</feature>
<dbReference type="Proteomes" id="UP000177481">
    <property type="component" value="Unassembled WGS sequence"/>
</dbReference>